<dbReference type="AlphaFoldDB" id="A0AAN6S0G6"/>
<feature type="compositionally biased region" description="Polar residues" evidence="1">
    <location>
        <begin position="708"/>
        <end position="717"/>
    </location>
</feature>
<evidence type="ECO:0000313" key="4">
    <source>
        <dbReference type="Proteomes" id="UP001303473"/>
    </source>
</evidence>
<feature type="region of interest" description="Disordered" evidence="1">
    <location>
        <begin position="704"/>
        <end position="723"/>
    </location>
</feature>
<feature type="compositionally biased region" description="Polar residues" evidence="1">
    <location>
        <begin position="148"/>
        <end position="164"/>
    </location>
</feature>
<keyword evidence="2" id="KW-0472">Membrane</keyword>
<organism evidence="3 4">
    <name type="scientific">Diplogelasinospora grovesii</name>
    <dbReference type="NCBI Taxonomy" id="303347"/>
    <lineage>
        <taxon>Eukaryota</taxon>
        <taxon>Fungi</taxon>
        <taxon>Dikarya</taxon>
        <taxon>Ascomycota</taxon>
        <taxon>Pezizomycotina</taxon>
        <taxon>Sordariomycetes</taxon>
        <taxon>Sordariomycetidae</taxon>
        <taxon>Sordariales</taxon>
        <taxon>Diplogelasinosporaceae</taxon>
        <taxon>Diplogelasinospora</taxon>
    </lineage>
</organism>
<proteinExistence type="predicted"/>
<feature type="compositionally biased region" description="Low complexity" evidence="1">
    <location>
        <begin position="504"/>
        <end position="514"/>
    </location>
</feature>
<feature type="compositionally biased region" description="Low complexity" evidence="1">
    <location>
        <begin position="26"/>
        <end position="35"/>
    </location>
</feature>
<keyword evidence="4" id="KW-1185">Reference proteome</keyword>
<name>A0AAN6S0G6_9PEZI</name>
<feature type="compositionally biased region" description="Polar residues" evidence="1">
    <location>
        <begin position="124"/>
        <end position="136"/>
    </location>
</feature>
<feature type="compositionally biased region" description="Basic and acidic residues" evidence="1">
    <location>
        <begin position="467"/>
        <end position="479"/>
    </location>
</feature>
<feature type="transmembrane region" description="Helical" evidence="2">
    <location>
        <begin position="805"/>
        <end position="823"/>
    </location>
</feature>
<dbReference type="EMBL" id="MU853901">
    <property type="protein sequence ID" value="KAK3935914.1"/>
    <property type="molecule type" value="Genomic_DNA"/>
</dbReference>
<feature type="compositionally biased region" description="Basic and acidic residues" evidence="1">
    <location>
        <begin position="1"/>
        <end position="11"/>
    </location>
</feature>
<feature type="compositionally biased region" description="Polar residues" evidence="1">
    <location>
        <begin position="277"/>
        <end position="289"/>
    </location>
</feature>
<keyword evidence="2" id="KW-0812">Transmembrane</keyword>
<dbReference type="Proteomes" id="UP001303473">
    <property type="component" value="Unassembled WGS sequence"/>
</dbReference>
<feature type="region of interest" description="Disordered" evidence="1">
    <location>
        <begin position="198"/>
        <end position="249"/>
    </location>
</feature>
<evidence type="ECO:0000313" key="3">
    <source>
        <dbReference type="EMBL" id="KAK3935914.1"/>
    </source>
</evidence>
<feature type="region of interest" description="Disordered" evidence="1">
    <location>
        <begin position="633"/>
        <end position="661"/>
    </location>
</feature>
<protein>
    <submittedName>
        <fullName evidence="3">Uncharacterized protein</fullName>
    </submittedName>
</protein>
<feature type="region of interest" description="Disordered" evidence="1">
    <location>
        <begin position="436"/>
        <end position="584"/>
    </location>
</feature>
<feature type="transmembrane region" description="Helical" evidence="2">
    <location>
        <begin position="850"/>
        <end position="873"/>
    </location>
</feature>
<reference evidence="4" key="1">
    <citation type="journal article" date="2023" name="Mol. Phylogenet. Evol.">
        <title>Genome-scale phylogeny and comparative genomics of the fungal order Sordariales.</title>
        <authorList>
            <person name="Hensen N."/>
            <person name="Bonometti L."/>
            <person name="Westerberg I."/>
            <person name="Brannstrom I.O."/>
            <person name="Guillou S."/>
            <person name="Cros-Aarteil S."/>
            <person name="Calhoun S."/>
            <person name="Haridas S."/>
            <person name="Kuo A."/>
            <person name="Mondo S."/>
            <person name="Pangilinan J."/>
            <person name="Riley R."/>
            <person name="LaButti K."/>
            <person name="Andreopoulos B."/>
            <person name="Lipzen A."/>
            <person name="Chen C."/>
            <person name="Yan M."/>
            <person name="Daum C."/>
            <person name="Ng V."/>
            <person name="Clum A."/>
            <person name="Steindorff A."/>
            <person name="Ohm R.A."/>
            <person name="Martin F."/>
            <person name="Silar P."/>
            <person name="Natvig D.O."/>
            <person name="Lalanne C."/>
            <person name="Gautier V."/>
            <person name="Ament-Velasquez S.L."/>
            <person name="Kruys A."/>
            <person name="Hutchinson M.I."/>
            <person name="Powell A.J."/>
            <person name="Barry K."/>
            <person name="Miller A.N."/>
            <person name="Grigoriev I.V."/>
            <person name="Debuchy R."/>
            <person name="Gladieux P."/>
            <person name="Hiltunen Thoren M."/>
            <person name="Johannesson H."/>
        </authorList>
    </citation>
    <scope>NUCLEOTIDE SEQUENCE [LARGE SCALE GENOMIC DNA]</scope>
    <source>
        <strain evidence="4">CBS 340.73</strain>
    </source>
</reference>
<feature type="compositionally biased region" description="Polar residues" evidence="1">
    <location>
        <begin position="363"/>
        <end position="376"/>
    </location>
</feature>
<feature type="compositionally biased region" description="Polar residues" evidence="1">
    <location>
        <begin position="568"/>
        <end position="577"/>
    </location>
</feature>
<sequence>MKEGVVSETPRETGSTFDNIYDQYLPSTPTETPSPIENHNNGFGIGEAIPYGENGHQGDSSPSIGEYDDGAYTHRGRGDVGNMQSPEIRKSSDGINPGKHRFQLRFSPGDAPQESLPQLPSVHGGSQRSGATTDNNPLGFDSPGPSLGTVSDSQGLLNGTSNGAQIDRAGGSAPNYAAYHLPSLVPRRVLSIKAETAQDSASASGGPYGHLVRQQSLRDGSVRESYASQCGLSNGGFSTGGLTTESDEDPFKYDRRSYAIFLGPSKEREVSAALHRVNSTSTHQSPQNTPHREYDRPPMPPLPDRAAMPTFDKARVSNNPYLNKVKGQFYQNAVLESAWKDDYDPNEVKIPVHQPQNPPVGLSYSQDDGQGAQEAQSPMEHLSSLYHAQTVVSDGADWETVGDSVGQFDSNRAYVSGTDYHESRIGRSTGSSIAGYSETDSVPTPPPFDAFSSTDRILQHPMPGDGLETRHLRTLKDTGRPIFLPQPRTHRVNGYPQDSCRVFTETTTGSSGTSARAYPSEKLSAPSRLDGFRKPGNSRNPYNQIERSTKPKQSRYALTNGRPLQTPVPDSSFTSDNSVHHQRDASLGASSPHLFNFPLVPLPEAAKLQAIRRLSDEEDLTFISVTGTRQASSVISQPAQKTTPTTPNVLPTRPLPVHSRGPTPYHMRDSAGMSITGDELVLAFIRILLTLPADRSISGYGPEVSPMSPLSSTNSRGFGQPGLPRSLRNPFASVHDSTRSSADLRSPVSAYDPPHLWPREGRNRFHRMDDSSELHHINLHPNRAYGYSSEDAYLSWETRKRRQCYYYLMCALCVFPFFAPLIYKGMFNSILGWYTKGETDTLNRRQRRNVMIVGFVIGALWLVAITITVTLLVSRSK</sequence>
<keyword evidence="2" id="KW-1133">Transmembrane helix</keyword>
<feature type="compositionally biased region" description="Polar residues" evidence="1">
    <location>
        <begin position="633"/>
        <end position="649"/>
    </location>
</feature>
<gene>
    <name evidence="3" type="ORF">QBC46DRAFT_322451</name>
</gene>
<evidence type="ECO:0000256" key="2">
    <source>
        <dbReference type="SAM" id="Phobius"/>
    </source>
</evidence>
<evidence type="ECO:0000256" key="1">
    <source>
        <dbReference type="SAM" id="MobiDB-lite"/>
    </source>
</evidence>
<feature type="region of interest" description="Disordered" evidence="1">
    <location>
        <begin position="276"/>
        <end position="307"/>
    </location>
</feature>
<comment type="caution">
    <text evidence="3">The sequence shown here is derived from an EMBL/GenBank/DDBJ whole genome shotgun (WGS) entry which is preliminary data.</text>
</comment>
<accession>A0AAN6S0G6</accession>
<feature type="region of interest" description="Disordered" evidence="1">
    <location>
        <begin position="348"/>
        <end position="380"/>
    </location>
</feature>
<feature type="region of interest" description="Disordered" evidence="1">
    <location>
        <begin position="1"/>
        <end position="169"/>
    </location>
</feature>
<feature type="compositionally biased region" description="Polar residues" evidence="1">
    <location>
        <begin position="537"/>
        <end position="546"/>
    </location>
</feature>